<dbReference type="AlphaFoldDB" id="A0AAW0NLQ9"/>
<feature type="compositionally biased region" description="Low complexity" evidence="1">
    <location>
        <begin position="99"/>
        <end position="127"/>
    </location>
</feature>
<feature type="compositionally biased region" description="Basic and acidic residues" evidence="1">
    <location>
        <begin position="130"/>
        <end position="144"/>
    </location>
</feature>
<proteinExistence type="predicted"/>
<evidence type="ECO:0000313" key="2">
    <source>
        <dbReference type="EMBL" id="KAK7899480.1"/>
    </source>
</evidence>
<evidence type="ECO:0000313" key="3">
    <source>
        <dbReference type="Proteomes" id="UP001460270"/>
    </source>
</evidence>
<dbReference type="GO" id="GO:0005737">
    <property type="term" value="C:cytoplasm"/>
    <property type="evidence" value="ECO:0007669"/>
    <property type="project" value="TreeGrafter"/>
</dbReference>
<sequence length="182" mass="20070">MQQQQHRQPDLVEGSLPVFLFPQSSSFTQTTRRPQTSAHPLQPLRVRPQIQRVIRHRDVRSCHFGVYDKFRLQVSEQSQRKALGRKEVTRPCAPPPLTTLPRRGPTTTSAGKNTRPTPSFTSRPPTTQVREAETGHKREPEAASRSRRSQSAHGAAGSGVYGCAHAPDSGANTSPLCLSTST</sequence>
<accession>A0AAW0NLQ9</accession>
<dbReference type="InterPro" id="IPR039283">
    <property type="entry name" value="MOSPD1/3"/>
</dbReference>
<dbReference type="PANTHER" id="PTHR34441:SF1">
    <property type="entry name" value="MOTILE SPERM DOMAIN-CONTAINING 1"/>
    <property type="match status" value="1"/>
</dbReference>
<feature type="compositionally biased region" description="Polar residues" evidence="1">
    <location>
        <begin position="170"/>
        <end position="182"/>
    </location>
</feature>
<evidence type="ECO:0000256" key="1">
    <source>
        <dbReference type="SAM" id="MobiDB-lite"/>
    </source>
</evidence>
<gene>
    <name evidence="2" type="ORF">WMY93_020333</name>
</gene>
<keyword evidence="3" id="KW-1185">Reference proteome</keyword>
<reference evidence="3" key="1">
    <citation type="submission" date="2024-04" db="EMBL/GenBank/DDBJ databases">
        <title>Salinicola lusitanus LLJ914,a marine bacterium isolated from the Okinawa Trough.</title>
        <authorList>
            <person name="Li J."/>
        </authorList>
    </citation>
    <scope>NUCLEOTIDE SEQUENCE [LARGE SCALE GENOMIC DNA]</scope>
</reference>
<dbReference type="EMBL" id="JBBPFD010000014">
    <property type="protein sequence ID" value="KAK7899480.1"/>
    <property type="molecule type" value="Genomic_DNA"/>
</dbReference>
<feature type="region of interest" description="Disordered" evidence="1">
    <location>
        <begin position="78"/>
        <end position="182"/>
    </location>
</feature>
<dbReference type="PANTHER" id="PTHR34441">
    <property type="entry name" value="MOTILE SPERM DOMAIN-CONTAINING PROTEIN 1"/>
    <property type="match status" value="1"/>
</dbReference>
<organism evidence="2 3">
    <name type="scientific">Mugilogobius chulae</name>
    <name type="common">yellowstripe goby</name>
    <dbReference type="NCBI Taxonomy" id="88201"/>
    <lineage>
        <taxon>Eukaryota</taxon>
        <taxon>Metazoa</taxon>
        <taxon>Chordata</taxon>
        <taxon>Craniata</taxon>
        <taxon>Vertebrata</taxon>
        <taxon>Euteleostomi</taxon>
        <taxon>Actinopterygii</taxon>
        <taxon>Neopterygii</taxon>
        <taxon>Teleostei</taxon>
        <taxon>Neoteleostei</taxon>
        <taxon>Acanthomorphata</taxon>
        <taxon>Gobiaria</taxon>
        <taxon>Gobiiformes</taxon>
        <taxon>Gobioidei</taxon>
        <taxon>Gobiidae</taxon>
        <taxon>Gobionellinae</taxon>
        <taxon>Mugilogobius</taxon>
    </lineage>
</organism>
<comment type="caution">
    <text evidence="2">The sequence shown here is derived from an EMBL/GenBank/DDBJ whole genome shotgun (WGS) entry which is preliminary data.</text>
</comment>
<protein>
    <submittedName>
        <fullName evidence="2">Uncharacterized protein</fullName>
    </submittedName>
</protein>
<name>A0AAW0NLQ9_9GOBI</name>
<dbReference type="Proteomes" id="UP001460270">
    <property type="component" value="Unassembled WGS sequence"/>
</dbReference>